<dbReference type="AlphaFoldDB" id="A0A915MJE8"/>
<evidence type="ECO:0000313" key="3">
    <source>
        <dbReference type="WBParaSite" id="scaffold38352_cov442.g23442"/>
    </source>
</evidence>
<name>A0A915MJE8_MELJA</name>
<sequence length="81" mass="8408">MTATVSPTELDLELEIAGKLAANDAANQNNQQKRRTDDIEPLTTAVVPPLPPPPLGKRLSTASAGAFSLFSNTGGDGSTPY</sequence>
<evidence type="ECO:0000256" key="1">
    <source>
        <dbReference type="SAM" id="MobiDB-lite"/>
    </source>
</evidence>
<reference evidence="3" key="1">
    <citation type="submission" date="2022-11" db="UniProtKB">
        <authorList>
            <consortium name="WormBaseParasite"/>
        </authorList>
    </citation>
    <scope>IDENTIFICATION</scope>
</reference>
<proteinExistence type="predicted"/>
<dbReference type="Proteomes" id="UP000887561">
    <property type="component" value="Unplaced"/>
</dbReference>
<evidence type="ECO:0000313" key="2">
    <source>
        <dbReference type="Proteomes" id="UP000887561"/>
    </source>
</evidence>
<dbReference type="WBParaSite" id="scaffold38352_cov442.g23442">
    <property type="protein sequence ID" value="scaffold38352_cov442.g23442"/>
    <property type="gene ID" value="scaffold38352_cov442.g23442"/>
</dbReference>
<organism evidence="2 3">
    <name type="scientific">Meloidogyne javanica</name>
    <name type="common">Root-knot nematode worm</name>
    <dbReference type="NCBI Taxonomy" id="6303"/>
    <lineage>
        <taxon>Eukaryota</taxon>
        <taxon>Metazoa</taxon>
        <taxon>Ecdysozoa</taxon>
        <taxon>Nematoda</taxon>
        <taxon>Chromadorea</taxon>
        <taxon>Rhabditida</taxon>
        <taxon>Tylenchina</taxon>
        <taxon>Tylenchomorpha</taxon>
        <taxon>Tylenchoidea</taxon>
        <taxon>Meloidogynidae</taxon>
        <taxon>Meloidogyninae</taxon>
        <taxon>Meloidogyne</taxon>
        <taxon>Meloidogyne incognita group</taxon>
    </lineage>
</organism>
<accession>A0A915MJE8</accession>
<protein>
    <submittedName>
        <fullName evidence="3">Uncharacterized protein</fullName>
    </submittedName>
</protein>
<keyword evidence="2" id="KW-1185">Reference proteome</keyword>
<feature type="region of interest" description="Disordered" evidence="1">
    <location>
        <begin position="23"/>
        <end position="60"/>
    </location>
</feature>